<feature type="compositionally biased region" description="Low complexity" evidence="1">
    <location>
        <begin position="12"/>
        <end position="22"/>
    </location>
</feature>
<name>K0S6H5_THAOC</name>
<organism evidence="2 3">
    <name type="scientific">Thalassiosira oceanica</name>
    <name type="common">Marine diatom</name>
    <dbReference type="NCBI Taxonomy" id="159749"/>
    <lineage>
        <taxon>Eukaryota</taxon>
        <taxon>Sar</taxon>
        <taxon>Stramenopiles</taxon>
        <taxon>Ochrophyta</taxon>
        <taxon>Bacillariophyta</taxon>
        <taxon>Coscinodiscophyceae</taxon>
        <taxon>Thalassiosirophycidae</taxon>
        <taxon>Thalassiosirales</taxon>
        <taxon>Thalassiosiraceae</taxon>
        <taxon>Thalassiosira</taxon>
    </lineage>
</organism>
<evidence type="ECO:0000313" key="2">
    <source>
        <dbReference type="EMBL" id="EJK60514.1"/>
    </source>
</evidence>
<sequence length="171" mass="18336">MAMIDRSDDASDPSSSSPASDRGLGLGGEDLVAVDPARVLPHVLVRVVEHAVPVARRPALGPEVRHLELPPQHVDLGVLELRGLGEVDLRRQQLVPELGNDSVLVLVGPRARASPGDGCVGRLPTRERARMPLVCAGCKIELRLHLFVDYARPRKQAGSPALISEPILDTP</sequence>
<comment type="caution">
    <text evidence="2">The sequence shown here is derived from an EMBL/GenBank/DDBJ whole genome shotgun (WGS) entry which is preliminary data.</text>
</comment>
<accession>K0S6H5</accession>
<feature type="region of interest" description="Disordered" evidence="1">
    <location>
        <begin position="1"/>
        <end position="27"/>
    </location>
</feature>
<proteinExistence type="predicted"/>
<evidence type="ECO:0000313" key="3">
    <source>
        <dbReference type="Proteomes" id="UP000266841"/>
    </source>
</evidence>
<feature type="non-terminal residue" evidence="2">
    <location>
        <position position="171"/>
    </location>
</feature>
<gene>
    <name evidence="2" type="ORF">THAOC_19112</name>
</gene>
<protein>
    <submittedName>
        <fullName evidence="2">Uncharacterized protein</fullName>
    </submittedName>
</protein>
<evidence type="ECO:0000256" key="1">
    <source>
        <dbReference type="SAM" id="MobiDB-lite"/>
    </source>
</evidence>
<reference evidence="2 3" key="1">
    <citation type="journal article" date="2012" name="Genome Biol.">
        <title>Genome and low-iron response of an oceanic diatom adapted to chronic iron limitation.</title>
        <authorList>
            <person name="Lommer M."/>
            <person name="Specht M."/>
            <person name="Roy A.S."/>
            <person name="Kraemer L."/>
            <person name="Andreson R."/>
            <person name="Gutowska M.A."/>
            <person name="Wolf J."/>
            <person name="Bergner S.V."/>
            <person name="Schilhabel M.B."/>
            <person name="Klostermeier U.C."/>
            <person name="Beiko R.G."/>
            <person name="Rosenstiel P."/>
            <person name="Hippler M."/>
            <person name="Laroche J."/>
        </authorList>
    </citation>
    <scope>NUCLEOTIDE SEQUENCE [LARGE SCALE GENOMIC DNA]</scope>
    <source>
        <strain evidence="2 3">CCMP1005</strain>
    </source>
</reference>
<dbReference type="Proteomes" id="UP000266841">
    <property type="component" value="Unassembled WGS sequence"/>
</dbReference>
<keyword evidence="3" id="KW-1185">Reference proteome</keyword>
<dbReference type="AlphaFoldDB" id="K0S6H5"/>
<dbReference type="EMBL" id="AGNL01020978">
    <property type="protein sequence ID" value="EJK60514.1"/>
    <property type="molecule type" value="Genomic_DNA"/>
</dbReference>